<keyword evidence="4 6" id="KW-1133">Transmembrane helix</keyword>
<dbReference type="InterPro" id="IPR037185">
    <property type="entry name" value="EmrE-like"/>
</dbReference>
<evidence type="ECO:0000256" key="3">
    <source>
        <dbReference type="ARBA" id="ARBA00022692"/>
    </source>
</evidence>
<keyword evidence="3 6" id="KW-0812">Transmembrane</keyword>
<dbReference type="PANTHER" id="PTHR32322:SF2">
    <property type="entry name" value="EAMA DOMAIN-CONTAINING PROTEIN"/>
    <property type="match status" value="1"/>
</dbReference>
<dbReference type="InterPro" id="IPR000620">
    <property type="entry name" value="EamA_dom"/>
</dbReference>
<keyword evidence="5 6" id="KW-0472">Membrane</keyword>
<feature type="domain" description="EamA" evidence="7">
    <location>
        <begin position="5"/>
        <end position="135"/>
    </location>
</feature>
<evidence type="ECO:0000256" key="2">
    <source>
        <dbReference type="ARBA" id="ARBA00007362"/>
    </source>
</evidence>
<evidence type="ECO:0000256" key="5">
    <source>
        <dbReference type="ARBA" id="ARBA00023136"/>
    </source>
</evidence>
<proteinExistence type="inferred from homology"/>
<feature type="transmembrane region" description="Helical" evidence="6">
    <location>
        <begin position="236"/>
        <end position="257"/>
    </location>
</feature>
<dbReference type="Pfam" id="PF00892">
    <property type="entry name" value="EamA"/>
    <property type="match status" value="2"/>
</dbReference>
<evidence type="ECO:0000256" key="1">
    <source>
        <dbReference type="ARBA" id="ARBA00004141"/>
    </source>
</evidence>
<feature type="transmembrane region" description="Helical" evidence="6">
    <location>
        <begin position="118"/>
        <end position="135"/>
    </location>
</feature>
<protein>
    <submittedName>
        <fullName evidence="8">DMT family transporter</fullName>
    </submittedName>
</protein>
<feature type="transmembrane region" description="Helical" evidence="6">
    <location>
        <begin position="178"/>
        <end position="197"/>
    </location>
</feature>
<dbReference type="GO" id="GO:0016020">
    <property type="term" value="C:membrane"/>
    <property type="evidence" value="ECO:0007669"/>
    <property type="project" value="UniProtKB-SubCell"/>
</dbReference>
<name>A0A933E990_UNCTE</name>
<comment type="similarity">
    <text evidence="2">Belongs to the EamA transporter family.</text>
</comment>
<feature type="transmembrane region" description="Helical" evidence="6">
    <location>
        <begin position="209"/>
        <end position="230"/>
    </location>
</feature>
<comment type="subcellular location">
    <subcellularLocation>
        <location evidence="1">Membrane</location>
        <topology evidence="1">Multi-pass membrane protein</topology>
    </subcellularLocation>
</comment>
<dbReference type="AlphaFoldDB" id="A0A933E990"/>
<gene>
    <name evidence="8" type="ORF">HY618_02585</name>
</gene>
<feature type="domain" description="EamA" evidence="7">
    <location>
        <begin position="151"/>
        <end position="282"/>
    </location>
</feature>
<dbReference type="PANTHER" id="PTHR32322">
    <property type="entry name" value="INNER MEMBRANE TRANSPORTER"/>
    <property type="match status" value="1"/>
</dbReference>
<feature type="transmembrane region" description="Helical" evidence="6">
    <location>
        <begin position="61"/>
        <end position="82"/>
    </location>
</feature>
<evidence type="ECO:0000259" key="7">
    <source>
        <dbReference type="Pfam" id="PF00892"/>
    </source>
</evidence>
<evidence type="ECO:0000256" key="4">
    <source>
        <dbReference type="ARBA" id="ARBA00022989"/>
    </source>
</evidence>
<accession>A0A933E990</accession>
<organism evidence="8 9">
    <name type="scientific">Tectimicrobiota bacterium</name>
    <dbReference type="NCBI Taxonomy" id="2528274"/>
    <lineage>
        <taxon>Bacteria</taxon>
        <taxon>Pseudomonadati</taxon>
        <taxon>Nitrospinota/Tectimicrobiota group</taxon>
        <taxon>Candidatus Tectimicrobiota</taxon>
    </lineage>
</organism>
<sequence>MPVQFLGLVPALFFALSNVLTRRGMDGSNPHTGSLVVVEVHFLLFAASLLAVDFTGVKFSWYWAAFLAAGVVSPALSLSLSFRSIAKIGVAPTSSLSNVHAFFGAFWAFLILGERPSSMLWLGILIVVTGVYILSGGRIGRVRPRDMVLPLSASACFGLAHTLRKLGFTGHEPLLFEAFLQAFSAAVAVPFMLRLGVGRKPLLFNRRSLAYFILAGAAMALAQMTLLYALRRGRVSVVSPIVSTAPLFTLLLTPILLRGRERITLRLAAGIVLVVAGVVLVTSNR</sequence>
<evidence type="ECO:0000256" key="6">
    <source>
        <dbReference type="SAM" id="Phobius"/>
    </source>
</evidence>
<feature type="transmembrane region" description="Helical" evidence="6">
    <location>
        <begin position="94"/>
        <end position="112"/>
    </location>
</feature>
<dbReference type="EMBL" id="JACQRX010000116">
    <property type="protein sequence ID" value="MBI4251320.1"/>
    <property type="molecule type" value="Genomic_DNA"/>
</dbReference>
<dbReference type="Gene3D" id="1.10.3730.20">
    <property type="match status" value="1"/>
</dbReference>
<dbReference type="Proteomes" id="UP000752292">
    <property type="component" value="Unassembled WGS sequence"/>
</dbReference>
<comment type="caution">
    <text evidence="8">The sequence shown here is derived from an EMBL/GenBank/DDBJ whole genome shotgun (WGS) entry which is preliminary data.</text>
</comment>
<reference evidence="8" key="1">
    <citation type="submission" date="2020-07" db="EMBL/GenBank/DDBJ databases">
        <title>Huge and variable diversity of episymbiotic CPR bacteria and DPANN archaea in groundwater ecosystems.</title>
        <authorList>
            <person name="He C.Y."/>
            <person name="Keren R."/>
            <person name="Whittaker M."/>
            <person name="Farag I.F."/>
            <person name="Doudna J."/>
            <person name="Cate J.H.D."/>
            <person name="Banfield J.F."/>
        </authorList>
    </citation>
    <scope>NUCLEOTIDE SEQUENCE</scope>
    <source>
        <strain evidence="8">NC_groundwater_1370_Ag_S-0.2um_69_93</strain>
    </source>
</reference>
<dbReference type="SUPFAM" id="SSF103481">
    <property type="entry name" value="Multidrug resistance efflux transporter EmrE"/>
    <property type="match status" value="2"/>
</dbReference>
<evidence type="ECO:0000313" key="9">
    <source>
        <dbReference type="Proteomes" id="UP000752292"/>
    </source>
</evidence>
<feature type="transmembrane region" description="Helical" evidence="6">
    <location>
        <begin position="264"/>
        <end position="283"/>
    </location>
</feature>
<dbReference type="InterPro" id="IPR050638">
    <property type="entry name" value="AA-Vitamin_Transporters"/>
</dbReference>
<evidence type="ECO:0000313" key="8">
    <source>
        <dbReference type="EMBL" id="MBI4251320.1"/>
    </source>
</evidence>